<evidence type="ECO:0000259" key="7">
    <source>
        <dbReference type="Pfam" id="PF01061"/>
    </source>
</evidence>
<dbReference type="InterPro" id="IPR000412">
    <property type="entry name" value="ABC_2_transport"/>
</dbReference>
<accession>A0A5C5TTR8</accession>
<protein>
    <submittedName>
        <fullName evidence="8">ABC transporter permease</fullName>
    </submittedName>
</protein>
<gene>
    <name evidence="8" type="ORF">FRX94_12960</name>
</gene>
<dbReference type="OrthoDB" id="9786643at2"/>
<organism evidence="8 9">
    <name type="scientific">Corynebacterium canis</name>
    <dbReference type="NCBI Taxonomy" id="679663"/>
    <lineage>
        <taxon>Bacteria</taxon>
        <taxon>Bacillati</taxon>
        <taxon>Actinomycetota</taxon>
        <taxon>Actinomycetes</taxon>
        <taxon>Mycobacteriales</taxon>
        <taxon>Corynebacteriaceae</taxon>
        <taxon>Corynebacterium</taxon>
    </lineage>
</organism>
<keyword evidence="5" id="KW-0046">Antibiotic resistance</keyword>
<dbReference type="EMBL" id="VOHM01000052">
    <property type="protein sequence ID" value="TWT16939.1"/>
    <property type="molecule type" value="Genomic_DNA"/>
</dbReference>
<name>A0A5C5TTR8_9CORY</name>
<reference evidence="8 9" key="1">
    <citation type="submission" date="2019-08" db="EMBL/GenBank/DDBJ databases">
        <authorList>
            <person name="Lei W."/>
        </authorList>
    </citation>
    <scope>NUCLEOTIDE SEQUENCE [LARGE SCALE GENOMIC DNA]</scope>
    <source>
        <strain evidence="8 9">CCUG 58627</strain>
    </source>
</reference>
<dbReference type="RefSeq" id="WP_146325760.1">
    <property type="nucleotide sequence ID" value="NZ_BAABLR010000048.1"/>
</dbReference>
<dbReference type="InterPro" id="IPR013525">
    <property type="entry name" value="ABC2_TM"/>
</dbReference>
<sequence>MSIGTQSKTTRRAKQLVKSAVVRSGVEIRHKFRPLAIVLIVVAPAALFGFLLYFRGDLPGDDSAYGTVMASLPAISLSMTGMLTVSSQIMVDQENGTILRAKVLPYGMSSYIASKISALFLANFLTVLLLFLVMYFFSNVEVGDPARVFLLVFPLSLFVMLCVAPIGVLLGAISPSQLWMLPVMFVGYLILSISGVLFPIDFLPDAVAAVAKVFPIYWLGEITRPLLAPNVFGSVEYKSLLVPVLWFVGGLAFAPRALSVLSRRQSGSRLAQIQGRRLRQGY</sequence>
<evidence type="ECO:0000256" key="4">
    <source>
        <dbReference type="ARBA" id="ARBA00023136"/>
    </source>
</evidence>
<dbReference type="GO" id="GO:0043190">
    <property type="term" value="C:ATP-binding cassette (ABC) transporter complex"/>
    <property type="evidence" value="ECO:0007669"/>
    <property type="project" value="InterPro"/>
</dbReference>
<dbReference type="AlphaFoldDB" id="A0A5C5TTR8"/>
<keyword evidence="2 6" id="KW-0812">Transmembrane</keyword>
<feature type="transmembrane region" description="Helical" evidence="6">
    <location>
        <begin position="35"/>
        <end position="54"/>
    </location>
</feature>
<feature type="domain" description="ABC-2 type transporter transmembrane" evidence="7">
    <location>
        <begin position="35"/>
        <end position="224"/>
    </location>
</feature>
<evidence type="ECO:0000256" key="3">
    <source>
        <dbReference type="ARBA" id="ARBA00022989"/>
    </source>
</evidence>
<dbReference type="GO" id="GO:0140359">
    <property type="term" value="F:ABC-type transporter activity"/>
    <property type="evidence" value="ECO:0007669"/>
    <property type="project" value="InterPro"/>
</dbReference>
<evidence type="ECO:0000256" key="6">
    <source>
        <dbReference type="SAM" id="Phobius"/>
    </source>
</evidence>
<comment type="caution">
    <text evidence="8">The sequence shown here is derived from an EMBL/GenBank/DDBJ whole genome shotgun (WGS) entry which is preliminary data.</text>
</comment>
<evidence type="ECO:0000256" key="5">
    <source>
        <dbReference type="ARBA" id="ARBA00023251"/>
    </source>
</evidence>
<feature type="transmembrane region" description="Helical" evidence="6">
    <location>
        <begin position="240"/>
        <end position="261"/>
    </location>
</feature>
<dbReference type="GO" id="GO:0046677">
    <property type="term" value="P:response to antibiotic"/>
    <property type="evidence" value="ECO:0007669"/>
    <property type="project" value="UniProtKB-KW"/>
</dbReference>
<keyword evidence="3 6" id="KW-1133">Transmembrane helix</keyword>
<dbReference type="PANTHER" id="PTHR43027">
    <property type="entry name" value="DOXORUBICIN RESISTANCE ABC TRANSPORTER PERMEASE PROTEIN DRRC-RELATED"/>
    <property type="match status" value="1"/>
</dbReference>
<dbReference type="Pfam" id="PF01061">
    <property type="entry name" value="ABC2_membrane"/>
    <property type="match status" value="1"/>
</dbReference>
<dbReference type="Proteomes" id="UP000320791">
    <property type="component" value="Unassembled WGS sequence"/>
</dbReference>
<feature type="transmembrane region" description="Helical" evidence="6">
    <location>
        <begin position="178"/>
        <end position="200"/>
    </location>
</feature>
<feature type="transmembrane region" description="Helical" evidence="6">
    <location>
        <begin position="112"/>
        <end position="137"/>
    </location>
</feature>
<feature type="transmembrane region" description="Helical" evidence="6">
    <location>
        <begin position="74"/>
        <end position="91"/>
    </location>
</feature>
<proteinExistence type="predicted"/>
<evidence type="ECO:0000256" key="1">
    <source>
        <dbReference type="ARBA" id="ARBA00004141"/>
    </source>
</evidence>
<comment type="subcellular location">
    <subcellularLocation>
        <location evidence="1">Membrane</location>
        <topology evidence="1">Multi-pass membrane protein</topology>
    </subcellularLocation>
</comment>
<evidence type="ECO:0000313" key="9">
    <source>
        <dbReference type="Proteomes" id="UP000320791"/>
    </source>
</evidence>
<dbReference type="PANTHER" id="PTHR43027:SF1">
    <property type="entry name" value="DOXORUBICIN RESISTANCE ABC TRANSPORTER PERMEASE PROTEIN DRRC-RELATED"/>
    <property type="match status" value="1"/>
</dbReference>
<evidence type="ECO:0000256" key="2">
    <source>
        <dbReference type="ARBA" id="ARBA00022692"/>
    </source>
</evidence>
<feature type="transmembrane region" description="Helical" evidence="6">
    <location>
        <begin position="149"/>
        <end position="171"/>
    </location>
</feature>
<keyword evidence="4 6" id="KW-0472">Membrane</keyword>
<evidence type="ECO:0000313" key="8">
    <source>
        <dbReference type="EMBL" id="TWT16939.1"/>
    </source>
</evidence>
<dbReference type="InterPro" id="IPR052902">
    <property type="entry name" value="ABC-2_transporter"/>
</dbReference>
<dbReference type="PIRSF" id="PIRSF006648">
    <property type="entry name" value="DrrB"/>
    <property type="match status" value="1"/>
</dbReference>
<keyword evidence="9" id="KW-1185">Reference proteome</keyword>